<comment type="caution">
    <text evidence="10">The sequence shown here is derived from an EMBL/GenBank/DDBJ whole genome shotgun (WGS) entry which is preliminary data.</text>
</comment>
<dbReference type="Gene3D" id="3.40.630.10">
    <property type="entry name" value="Zn peptidases"/>
    <property type="match status" value="1"/>
</dbReference>
<proteinExistence type="inferred from homology"/>
<feature type="chain" id="PRO_5044580261" evidence="8">
    <location>
        <begin position="19"/>
        <end position="511"/>
    </location>
</feature>
<accession>A0A2S7KL47</accession>
<keyword evidence="12" id="KW-1185">Reference proteome</keyword>
<dbReference type="OrthoDB" id="1111523at2"/>
<keyword evidence="8" id="KW-0732">Signal</keyword>
<evidence type="ECO:0000256" key="6">
    <source>
        <dbReference type="ARBA" id="ARBA00023049"/>
    </source>
</evidence>
<dbReference type="GO" id="GO:0008270">
    <property type="term" value="F:zinc ion binding"/>
    <property type="evidence" value="ECO:0007669"/>
    <property type="project" value="InterPro"/>
</dbReference>
<dbReference type="SUPFAM" id="SSF53187">
    <property type="entry name" value="Zn-dependent exopeptidases"/>
    <property type="match status" value="1"/>
</dbReference>
<dbReference type="Proteomes" id="UP000239522">
    <property type="component" value="Unassembled WGS sequence"/>
</dbReference>
<evidence type="ECO:0000256" key="2">
    <source>
        <dbReference type="ARBA" id="ARBA00005988"/>
    </source>
</evidence>
<feature type="signal peptide" evidence="8">
    <location>
        <begin position="1"/>
        <end position="18"/>
    </location>
</feature>
<gene>
    <name evidence="11" type="ORF">BST83_01935</name>
    <name evidence="10" type="ORF">BST83_18855</name>
</gene>
<feature type="domain" description="Peptidase M14" evidence="9">
    <location>
        <begin position="51"/>
        <end position="326"/>
    </location>
</feature>
<keyword evidence="6" id="KW-0482">Metalloprotease</keyword>
<dbReference type="RefSeq" id="WP_104808347.1">
    <property type="nucleotide sequence ID" value="NZ_MQUA01000010.1"/>
</dbReference>
<evidence type="ECO:0000256" key="5">
    <source>
        <dbReference type="ARBA" id="ARBA00022833"/>
    </source>
</evidence>
<dbReference type="PANTHER" id="PTHR11705">
    <property type="entry name" value="PROTEASE FAMILY M14 CARBOXYPEPTIDASE A,B"/>
    <property type="match status" value="1"/>
</dbReference>
<dbReference type="GO" id="GO:0005615">
    <property type="term" value="C:extracellular space"/>
    <property type="evidence" value="ECO:0007669"/>
    <property type="project" value="TreeGrafter"/>
</dbReference>
<feature type="active site" description="Proton donor/acceptor" evidence="7">
    <location>
        <position position="297"/>
    </location>
</feature>
<evidence type="ECO:0000256" key="3">
    <source>
        <dbReference type="ARBA" id="ARBA00022670"/>
    </source>
</evidence>
<dbReference type="Pfam" id="PF00246">
    <property type="entry name" value="Peptidase_M14"/>
    <property type="match status" value="1"/>
</dbReference>
<protein>
    <submittedName>
        <fullName evidence="10">Peptidase</fullName>
    </submittedName>
</protein>
<dbReference type="GO" id="GO:0006508">
    <property type="term" value="P:proteolysis"/>
    <property type="evidence" value="ECO:0007669"/>
    <property type="project" value="UniProtKB-KW"/>
</dbReference>
<organism evidence="10 12">
    <name type="scientific">Polaribacter filamentus</name>
    <dbReference type="NCBI Taxonomy" id="53483"/>
    <lineage>
        <taxon>Bacteria</taxon>
        <taxon>Pseudomonadati</taxon>
        <taxon>Bacteroidota</taxon>
        <taxon>Flavobacteriia</taxon>
        <taxon>Flavobacteriales</taxon>
        <taxon>Flavobacteriaceae</taxon>
    </lineage>
</organism>
<keyword evidence="3" id="KW-0645">Protease</keyword>
<evidence type="ECO:0000313" key="10">
    <source>
        <dbReference type="EMBL" id="PQB03354.1"/>
    </source>
</evidence>
<dbReference type="InterPro" id="IPR000834">
    <property type="entry name" value="Peptidase_M14"/>
</dbReference>
<evidence type="ECO:0000256" key="7">
    <source>
        <dbReference type="PROSITE-ProRule" id="PRU01379"/>
    </source>
</evidence>
<evidence type="ECO:0000259" key="9">
    <source>
        <dbReference type="PROSITE" id="PS52035"/>
    </source>
</evidence>
<keyword evidence="5" id="KW-0862">Zinc</keyword>
<sequence>MKKTIYTLLILLISLPIAGQLSQQSKNITETFFPDVTSVENVTPALKKKKGYTNYKELKSFLNGLVVENPQKIKLSIIGKTQKGREIPMVILTNPNQKEKVRVWMQGGLHGDESASTEGMLYLIHQLLNDEKYKNILDDIELAIVPMANIDGYLKKDRYAANGLDLNRDQAKLMAPESVVLKNAFVAFNPEVAVDFHEFRPFRRDLAMMGNFGVVTLYDAMFLNTGNLNVPKNLRDLTENIFVKNAQKSLKSFGFNTVPYVSTADYNGEVVFNQGSLNSRSSVTNYALTNTIATLLEVRGVGIGKTSFKRRVFITFSVAISFLETTKNNKLLVKEEIEKAINEQREDVVVTHKRPIYKDTIQVIDLNTERIIDLEVKKRDAARVKPILVRKRPIAYYLDEDQKILVDKMRILGVKVAQLSTDEEKMSESYTITYYDKNFKKYEKVNQQDVRTMIIKEKKMFKKGTYKVSMNQKRANIVIELLEPEAPNSFVSFGLLKTKEGAQLPIYRILN</sequence>
<dbReference type="AlphaFoldDB" id="A0A2S7KL47"/>
<evidence type="ECO:0000313" key="11">
    <source>
        <dbReference type="EMBL" id="PQB08779.1"/>
    </source>
</evidence>
<dbReference type="SMART" id="SM00631">
    <property type="entry name" value="Zn_pept"/>
    <property type="match status" value="1"/>
</dbReference>
<name>A0A2S7KL47_9FLAO</name>
<dbReference type="PANTHER" id="PTHR11705:SF143">
    <property type="entry name" value="SLL0236 PROTEIN"/>
    <property type="match status" value="1"/>
</dbReference>
<dbReference type="EMBL" id="MQUA01000014">
    <property type="protein sequence ID" value="PQB03354.1"/>
    <property type="molecule type" value="Genomic_DNA"/>
</dbReference>
<evidence type="ECO:0000256" key="1">
    <source>
        <dbReference type="ARBA" id="ARBA00001947"/>
    </source>
</evidence>
<comment type="similarity">
    <text evidence="2 7">Belongs to the peptidase M14 family.</text>
</comment>
<dbReference type="EMBL" id="MQUA01000010">
    <property type="protein sequence ID" value="PQB08779.1"/>
    <property type="molecule type" value="Genomic_DNA"/>
</dbReference>
<dbReference type="GO" id="GO:0004181">
    <property type="term" value="F:metallocarboxypeptidase activity"/>
    <property type="evidence" value="ECO:0007669"/>
    <property type="project" value="InterPro"/>
</dbReference>
<reference evidence="10 12" key="1">
    <citation type="submission" date="2016-11" db="EMBL/GenBank/DDBJ databases">
        <title>Trade-off between light-utilization and light-protection in marine flavobacteria.</title>
        <authorList>
            <person name="Kumagai Y."/>
        </authorList>
    </citation>
    <scope>NUCLEOTIDE SEQUENCE [LARGE SCALE GENOMIC DNA]</scope>
    <source>
        <strain evidence="10 12">ATCC 700397</strain>
    </source>
</reference>
<comment type="cofactor">
    <cofactor evidence="1">
        <name>Zn(2+)</name>
        <dbReference type="ChEBI" id="CHEBI:29105"/>
    </cofactor>
</comment>
<evidence type="ECO:0000256" key="4">
    <source>
        <dbReference type="ARBA" id="ARBA00022801"/>
    </source>
</evidence>
<keyword evidence="4" id="KW-0378">Hydrolase</keyword>
<dbReference type="CDD" id="cd06242">
    <property type="entry name" value="M14-like"/>
    <property type="match status" value="1"/>
</dbReference>
<dbReference type="PROSITE" id="PS52035">
    <property type="entry name" value="PEPTIDASE_M14"/>
    <property type="match status" value="1"/>
</dbReference>
<evidence type="ECO:0000256" key="8">
    <source>
        <dbReference type="SAM" id="SignalP"/>
    </source>
</evidence>
<evidence type="ECO:0000313" key="12">
    <source>
        <dbReference type="Proteomes" id="UP000239522"/>
    </source>
</evidence>